<keyword evidence="1" id="KW-0240">DNA-directed RNA polymerase</keyword>
<dbReference type="Proteomes" id="UP000579281">
    <property type="component" value="Unassembled WGS sequence"/>
</dbReference>
<name>A0A841L6F9_9FIRM</name>
<organism evidence="1 2">
    <name type="scientific">Anaerosolibacter carboniphilus</name>
    <dbReference type="NCBI Taxonomy" id="1417629"/>
    <lineage>
        <taxon>Bacteria</taxon>
        <taxon>Bacillati</taxon>
        <taxon>Bacillota</taxon>
        <taxon>Clostridia</taxon>
        <taxon>Peptostreptococcales</taxon>
        <taxon>Thermotaleaceae</taxon>
        <taxon>Anaerosolibacter</taxon>
    </lineage>
</organism>
<protein>
    <submittedName>
        <fullName evidence="1">DNA-directed RNA polymerase specialized sigma subunit</fullName>
    </submittedName>
</protein>
<dbReference type="EMBL" id="JACHEN010000031">
    <property type="protein sequence ID" value="MBB6217979.1"/>
    <property type="molecule type" value="Genomic_DNA"/>
</dbReference>
<reference evidence="1 2" key="1">
    <citation type="submission" date="2020-08" db="EMBL/GenBank/DDBJ databases">
        <title>Genomic Encyclopedia of Type Strains, Phase IV (KMG-IV): sequencing the most valuable type-strain genomes for metagenomic binning, comparative biology and taxonomic classification.</title>
        <authorList>
            <person name="Goeker M."/>
        </authorList>
    </citation>
    <scope>NUCLEOTIDE SEQUENCE [LARGE SCALE GENOMIC DNA]</scope>
    <source>
        <strain evidence="1 2">DSM 103526</strain>
    </source>
</reference>
<proteinExistence type="predicted"/>
<evidence type="ECO:0000313" key="2">
    <source>
        <dbReference type="Proteomes" id="UP000579281"/>
    </source>
</evidence>
<dbReference type="InterPro" id="IPR013324">
    <property type="entry name" value="RNA_pol_sigma_r3/r4-like"/>
</dbReference>
<dbReference type="RefSeq" id="WP_184312484.1">
    <property type="nucleotide sequence ID" value="NZ_JACHEN010000031.1"/>
</dbReference>
<keyword evidence="2" id="KW-1185">Reference proteome</keyword>
<comment type="caution">
    <text evidence="1">The sequence shown here is derived from an EMBL/GenBank/DDBJ whole genome shotgun (WGS) entry which is preliminary data.</text>
</comment>
<dbReference type="SUPFAM" id="SSF88659">
    <property type="entry name" value="Sigma3 and sigma4 domains of RNA polymerase sigma factors"/>
    <property type="match status" value="1"/>
</dbReference>
<evidence type="ECO:0000313" key="1">
    <source>
        <dbReference type="EMBL" id="MBB6217979.1"/>
    </source>
</evidence>
<keyword evidence="1" id="KW-0804">Transcription</keyword>
<sequence>MDRALESLDEVEQKVITSRYLKGRPWDKIAYGVSYNERWCKEVRNR</sequence>
<accession>A0A841L6F9</accession>
<dbReference type="AlphaFoldDB" id="A0A841L6F9"/>
<dbReference type="GO" id="GO:0000428">
    <property type="term" value="C:DNA-directed RNA polymerase complex"/>
    <property type="evidence" value="ECO:0007669"/>
    <property type="project" value="UniProtKB-KW"/>
</dbReference>
<gene>
    <name evidence="1" type="ORF">HNQ80_004116</name>
</gene>